<gene>
    <name evidence="1" type="ORF">S01H4_30430</name>
</gene>
<dbReference type="AlphaFoldDB" id="X1AYK3"/>
<name>X1AYK3_9ZZZZ</name>
<accession>X1AYK3</accession>
<comment type="caution">
    <text evidence="1">The sequence shown here is derived from an EMBL/GenBank/DDBJ whole genome shotgun (WGS) entry which is preliminary data.</text>
</comment>
<evidence type="ECO:0000313" key="1">
    <source>
        <dbReference type="EMBL" id="GAG87855.1"/>
    </source>
</evidence>
<organism evidence="1">
    <name type="scientific">marine sediment metagenome</name>
    <dbReference type="NCBI Taxonomy" id="412755"/>
    <lineage>
        <taxon>unclassified sequences</taxon>
        <taxon>metagenomes</taxon>
        <taxon>ecological metagenomes</taxon>
    </lineage>
</organism>
<proteinExistence type="predicted"/>
<protein>
    <submittedName>
        <fullName evidence="1">Uncharacterized protein</fullName>
    </submittedName>
</protein>
<reference evidence="1" key="1">
    <citation type="journal article" date="2014" name="Front. Microbiol.">
        <title>High frequency of phylogenetically diverse reductive dehalogenase-homologous genes in deep subseafloor sedimentary metagenomes.</title>
        <authorList>
            <person name="Kawai M."/>
            <person name="Futagami T."/>
            <person name="Toyoda A."/>
            <person name="Takaki Y."/>
            <person name="Nishi S."/>
            <person name="Hori S."/>
            <person name="Arai W."/>
            <person name="Tsubouchi T."/>
            <person name="Morono Y."/>
            <person name="Uchiyama I."/>
            <person name="Ito T."/>
            <person name="Fujiyama A."/>
            <person name="Inagaki F."/>
            <person name="Takami H."/>
        </authorList>
    </citation>
    <scope>NUCLEOTIDE SEQUENCE</scope>
    <source>
        <strain evidence="1">Expedition CK06-06</strain>
    </source>
</reference>
<dbReference type="EMBL" id="BART01015706">
    <property type="protein sequence ID" value="GAG87855.1"/>
    <property type="molecule type" value="Genomic_DNA"/>
</dbReference>
<feature type="non-terminal residue" evidence="1">
    <location>
        <position position="1"/>
    </location>
</feature>
<sequence length="264" mass="28960">HGFDLSELAEFISNADDALDILPVLRDSLGKAHRHHINEMLTCNVTNLVPAATGFESIDRVASSQSEVANCGDVDAGDGDICNIDRDTASACFDAYVDHNSNVDRDLTLAIIDTALQNVWQAGGDTNVIVTGYDTLFHWAQLLEAERRFMEVARVIPTFGGVSGPTGGVEGGFFVATYMGKPILPSQDIVVDTISRIYFLDTADSDQPGPVLGFAVVKPTRYMETGFDESMIYMNLLGMEGWYETIGELRCHVFNRQAKIRDLR</sequence>